<keyword evidence="5" id="KW-0808">Transferase</keyword>
<evidence type="ECO:0000256" key="5">
    <source>
        <dbReference type="ARBA" id="ARBA00022679"/>
    </source>
</evidence>
<keyword evidence="7 11" id="KW-0256">Endoplasmic reticulum</keyword>
<sequence>MTSWSGRRFWRLYALLAVLRVIVAFTSTSVIHPDEHFQNPEISADVTFNYGAAAQNAAMLRTWEWLGPAPVRSVVPLLLSTGPAFSLLKSIAGPHLLVYAVTRHDQQALLLLATSPISFTFLLRPFSNSLETLCLALILPAAAKARRGSGDVVWLTSCGAIAAAGCFVRVTFVACAAPALLYAVLTGNFGETFRPFGRALHRTALVAAGGIATALLCILADERFFLGSSATSFFHRLPLITPINLLRYNLSSDNLLEHGLHPRYLHLLVNLPMLFGAGMVAIFSATKQWLFARVARRDSDRSFDETALLLATILVPTLALSVQPHQEPRFLVPLVVPVTALAARAPFLRDRSPKGRRRRRLFWGAWLSQAALFTVLFAYLHQGGLLPVLFALNRELSSPKTVVSPVGTADLVFWRTFMPPRHLLLPLGPSTSPKPVIRVTDLAGTQYAELARTLTALSTSRTSLVNGQVILVAPEYASELAGLDCSDFVEAQQSTKQPFCLEPFWPDRRTFGVHLDMDRLDQVVASKGGVGLGVWTVKSRIEGDR</sequence>
<dbReference type="STRING" id="741276.A0A2S5B965"/>
<dbReference type="PANTHER" id="PTHR22760">
    <property type="entry name" value="GLYCOSYLTRANSFERASE"/>
    <property type="match status" value="1"/>
</dbReference>
<gene>
    <name evidence="12" type="ORF">BMF94_3641</name>
</gene>
<dbReference type="Pfam" id="PF03901">
    <property type="entry name" value="Glyco_transf_22"/>
    <property type="match status" value="2"/>
</dbReference>
<accession>A0A2S5B965</accession>
<organism evidence="12 13">
    <name type="scientific">Rhodotorula taiwanensis</name>
    <dbReference type="NCBI Taxonomy" id="741276"/>
    <lineage>
        <taxon>Eukaryota</taxon>
        <taxon>Fungi</taxon>
        <taxon>Dikarya</taxon>
        <taxon>Basidiomycota</taxon>
        <taxon>Pucciniomycotina</taxon>
        <taxon>Microbotryomycetes</taxon>
        <taxon>Sporidiobolales</taxon>
        <taxon>Sporidiobolaceae</taxon>
        <taxon>Rhodotorula</taxon>
    </lineage>
</organism>
<evidence type="ECO:0000256" key="3">
    <source>
        <dbReference type="ARBA" id="ARBA00022502"/>
    </source>
</evidence>
<evidence type="ECO:0000256" key="11">
    <source>
        <dbReference type="RuleBase" id="RU363075"/>
    </source>
</evidence>
<dbReference type="GO" id="GO:0005789">
    <property type="term" value="C:endoplasmic reticulum membrane"/>
    <property type="evidence" value="ECO:0007669"/>
    <property type="project" value="UniProtKB-SubCell"/>
</dbReference>
<evidence type="ECO:0000256" key="8">
    <source>
        <dbReference type="ARBA" id="ARBA00022989"/>
    </source>
</evidence>
<protein>
    <recommendedName>
        <fullName evidence="11">Mannosyltransferase</fullName>
        <ecNumber evidence="11">2.4.1.-</ecNumber>
    </recommendedName>
</protein>
<keyword evidence="8 11" id="KW-1133">Transmembrane helix</keyword>
<keyword evidence="13" id="KW-1185">Reference proteome</keyword>
<dbReference type="AlphaFoldDB" id="A0A2S5B965"/>
<evidence type="ECO:0000313" key="12">
    <source>
        <dbReference type="EMBL" id="POY73307.1"/>
    </source>
</evidence>
<feature type="transmembrane region" description="Helical" evidence="11">
    <location>
        <begin position="12"/>
        <end position="31"/>
    </location>
</feature>
<comment type="similarity">
    <text evidence="10">Belongs to the glycosyltransferase 22 family. PIGZ subfamily.</text>
</comment>
<evidence type="ECO:0000256" key="2">
    <source>
        <dbReference type="ARBA" id="ARBA00004687"/>
    </source>
</evidence>
<feature type="transmembrane region" description="Helical" evidence="11">
    <location>
        <begin position="152"/>
        <end position="185"/>
    </location>
</feature>
<evidence type="ECO:0000256" key="1">
    <source>
        <dbReference type="ARBA" id="ARBA00004477"/>
    </source>
</evidence>
<feature type="transmembrane region" description="Helical" evidence="11">
    <location>
        <begin position="330"/>
        <end position="349"/>
    </location>
</feature>
<comment type="pathway">
    <text evidence="2">Glycolipid biosynthesis; glycosylphosphatidylinositol-anchor biosynthesis.</text>
</comment>
<reference evidence="12 13" key="1">
    <citation type="journal article" date="2018" name="Front. Microbiol.">
        <title>Prospects for Fungal Bioremediation of Acidic Radioactive Waste Sites: Characterization and Genome Sequence of Rhodotorula taiwanensis MD1149.</title>
        <authorList>
            <person name="Tkavc R."/>
            <person name="Matrosova V.Y."/>
            <person name="Grichenko O.E."/>
            <person name="Gostincar C."/>
            <person name="Volpe R.P."/>
            <person name="Klimenkova P."/>
            <person name="Gaidamakova E.K."/>
            <person name="Zhou C.E."/>
            <person name="Stewart B.J."/>
            <person name="Lyman M.G."/>
            <person name="Malfatti S.A."/>
            <person name="Rubinfeld B."/>
            <person name="Courtot M."/>
            <person name="Singh J."/>
            <person name="Dalgard C.L."/>
            <person name="Hamilton T."/>
            <person name="Frey K.G."/>
            <person name="Gunde-Cimerman N."/>
            <person name="Dugan L."/>
            <person name="Daly M.J."/>
        </authorList>
    </citation>
    <scope>NUCLEOTIDE SEQUENCE [LARGE SCALE GENOMIC DNA]</scope>
    <source>
        <strain evidence="12 13">MD1149</strain>
    </source>
</reference>
<evidence type="ECO:0000256" key="7">
    <source>
        <dbReference type="ARBA" id="ARBA00022824"/>
    </source>
</evidence>
<dbReference type="Proteomes" id="UP000237144">
    <property type="component" value="Unassembled WGS sequence"/>
</dbReference>
<dbReference type="GO" id="GO:0000026">
    <property type="term" value="F:alpha-1,2-mannosyltransferase activity"/>
    <property type="evidence" value="ECO:0007669"/>
    <property type="project" value="TreeGrafter"/>
</dbReference>
<keyword evidence="3" id="KW-0337">GPI-anchor biosynthesis</keyword>
<proteinExistence type="inferred from homology"/>
<feature type="transmembrane region" description="Helical" evidence="11">
    <location>
        <begin position="264"/>
        <end position="285"/>
    </location>
</feature>
<dbReference type="EC" id="2.4.1.-" evidence="11"/>
<evidence type="ECO:0000256" key="10">
    <source>
        <dbReference type="ARBA" id="ARBA00038466"/>
    </source>
</evidence>
<evidence type="ECO:0000256" key="9">
    <source>
        <dbReference type="ARBA" id="ARBA00023136"/>
    </source>
</evidence>
<dbReference type="PANTHER" id="PTHR22760:SF3">
    <property type="entry name" value="GPI MANNOSYLTRANSFERASE 4"/>
    <property type="match status" value="1"/>
</dbReference>
<evidence type="ECO:0000256" key="6">
    <source>
        <dbReference type="ARBA" id="ARBA00022692"/>
    </source>
</evidence>
<dbReference type="InterPro" id="IPR005599">
    <property type="entry name" value="GPI_mannosylTrfase"/>
</dbReference>
<keyword evidence="6 11" id="KW-0812">Transmembrane</keyword>
<feature type="transmembrane region" description="Helical" evidence="11">
    <location>
        <begin position="306"/>
        <end position="324"/>
    </location>
</feature>
<dbReference type="OrthoDB" id="10066429at2759"/>
<evidence type="ECO:0000256" key="4">
    <source>
        <dbReference type="ARBA" id="ARBA00022676"/>
    </source>
</evidence>
<evidence type="ECO:0000313" key="13">
    <source>
        <dbReference type="Proteomes" id="UP000237144"/>
    </source>
</evidence>
<dbReference type="EMBL" id="PJQD01000038">
    <property type="protein sequence ID" value="POY73307.1"/>
    <property type="molecule type" value="Genomic_DNA"/>
</dbReference>
<keyword evidence="9 11" id="KW-0472">Membrane</keyword>
<feature type="transmembrane region" description="Helical" evidence="11">
    <location>
        <begin position="361"/>
        <end position="380"/>
    </location>
</feature>
<dbReference type="GO" id="GO:0006506">
    <property type="term" value="P:GPI anchor biosynthetic process"/>
    <property type="evidence" value="ECO:0007669"/>
    <property type="project" value="UniProtKB-KW"/>
</dbReference>
<keyword evidence="4 11" id="KW-0328">Glycosyltransferase</keyword>
<comment type="subcellular location">
    <subcellularLocation>
        <location evidence="1 11">Endoplasmic reticulum membrane</location>
        <topology evidence="1 11">Multi-pass membrane protein</topology>
    </subcellularLocation>
</comment>
<feature type="transmembrane region" description="Helical" evidence="11">
    <location>
        <begin position="205"/>
        <end position="226"/>
    </location>
</feature>
<name>A0A2S5B965_9BASI</name>
<comment type="caution">
    <text evidence="12">The sequence shown here is derived from an EMBL/GenBank/DDBJ whole genome shotgun (WGS) entry which is preliminary data.</text>
</comment>